<dbReference type="EMBL" id="JABFXE010000451">
    <property type="protein sequence ID" value="NUQ88947.1"/>
    <property type="molecule type" value="Genomic_DNA"/>
</dbReference>
<comment type="caution">
    <text evidence="1">The sequence shown here is derived from an EMBL/GenBank/DDBJ whole genome shotgun (WGS) entry which is preliminary data.</text>
</comment>
<dbReference type="AlphaFoldDB" id="A0A850C9M6"/>
<accession>A0A850C9M6</accession>
<evidence type="ECO:0000313" key="1">
    <source>
        <dbReference type="EMBL" id="NUQ88947.1"/>
    </source>
</evidence>
<protein>
    <submittedName>
        <fullName evidence="1">Uncharacterized protein</fullName>
    </submittedName>
</protein>
<evidence type="ECO:0000313" key="2">
    <source>
        <dbReference type="Proteomes" id="UP000574690"/>
    </source>
</evidence>
<proteinExistence type="predicted"/>
<sequence>MSNPLYVRITLHGGRSFLLAGVTVAELEQLLAMHETREGVWSTVTGRRADVVHIHGSAIALIETNARPMILLNGEEPGE</sequence>
<organism evidence="1 2">
    <name type="scientific">Glycomyces artemisiae</name>
    <dbReference type="NCBI Taxonomy" id="1076443"/>
    <lineage>
        <taxon>Bacteria</taxon>
        <taxon>Bacillati</taxon>
        <taxon>Actinomycetota</taxon>
        <taxon>Actinomycetes</taxon>
        <taxon>Glycomycetales</taxon>
        <taxon>Glycomycetaceae</taxon>
        <taxon>Glycomyces</taxon>
    </lineage>
</organism>
<name>A0A850C9M6_9ACTN</name>
<reference evidence="1 2" key="1">
    <citation type="submission" date="2020-05" db="EMBL/GenBank/DDBJ databases">
        <title>DNA-SIP metagenomic assembled genomes.</title>
        <authorList>
            <person name="Yu J."/>
        </authorList>
    </citation>
    <scope>NUCLEOTIDE SEQUENCE [LARGE SCALE GENOMIC DNA]</scope>
    <source>
        <strain evidence="1">Bin5.27</strain>
    </source>
</reference>
<gene>
    <name evidence="1" type="ORF">HOQ43_10845</name>
</gene>
<dbReference type="Proteomes" id="UP000574690">
    <property type="component" value="Unassembled WGS sequence"/>
</dbReference>